<protein>
    <submittedName>
        <fullName evidence="2">Uncharacterized protein</fullName>
    </submittedName>
</protein>
<comment type="caution">
    <text evidence="2">The sequence shown here is derived from an EMBL/GenBank/DDBJ whole genome shotgun (WGS) entry which is preliminary data.</text>
</comment>
<sequence>MSQKIIRVLIGILIVLLFTNFYTITKLSSFRDIESELYYMGQRLDDQAQELNYIREELHKINEKEKLIGSHDYFIENINNNYEKANVEIEIEFNKLKNNSTPYLIYSIQGNENSSEKVELTNDTGLKYKDELVLSYSYNYDVQIIIENDEEMIIEELASIELLGNFNKRLSLMVWPKEYKENKKIEYEIQIFNSSVEDPRLALKEIKADVYYNDKV</sequence>
<dbReference type="Proteomes" id="UP000724672">
    <property type="component" value="Unassembled WGS sequence"/>
</dbReference>
<dbReference type="EMBL" id="WSFT01000020">
    <property type="protein sequence ID" value="MBS4537698.1"/>
    <property type="molecule type" value="Genomic_DNA"/>
</dbReference>
<feature type="coiled-coil region" evidence="1">
    <location>
        <begin position="44"/>
        <end position="99"/>
    </location>
</feature>
<keyword evidence="3" id="KW-1185">Reference proteome</keyword>
<gene>
    <name evidence="2" type="ORF">GOQ27_04445</name>
</gene>
<reference evidence="2" key="1">
    <citation type="submission" date="2019-12" db="EMBL/GenBank/DDBJ databases">
        <title>Clostridiaceae gen. nov. sp. nov., isolated from sediment in Xinjiang, China.</title>
        <authorList>
            <person name="Zhang R."/>
        </authorList>
    </citation>
    <scope>NUCLEOTIDE SEQUENCE</scope>
    <source>
        <strain evidence="2">D2Q-11</strain>
    </source>
</reference>
<accession>A0A942Z7X1</accession>
<name>A0A942Z7X1_9FIRM</name>
<evidence type="ECO:0000313" key="3">
    <source>
        <dbReference type="Proteomes" id="UP000724672"/>
    </source>
</evidence>
<keyword evidence="1" id="KW-0175">Coiled coil</keyword>
<dbReference type="RefSeq" id="WP_203365629.1">
    <property type="nucleotide sequence ID" value="NZ_WSFT01000020.1"/>
</dbReference>
<feature type="non-terminal residue" evidence="2">
    <location>
        <position position="216"/>
    </location>
</feature>
<evidence type="ECO:0000313" key="2">
    <source>
        <dbReference type="EMBL" id="MBS4537698.1"/>
    </source>
</evidence>
<evidence type="ECO:0000256" key="1">
    <source>
        <dbReference type="SAM" id="Coils"/>
    </source>
</evidence>
<proteinExistence type="predicted"/>
<dbReference type="AlphaFoldDB" id="A0A942Z7X1"/>
<organism evidence="2 3">
    <name type="scientific">Anaeromonas frigoriresistens</name>
    <dbReference type="NCBI Taxonomy" id="2683708"/>
    <lineage>
        <taxon>Bacteria</taxon>
        <taxon>Bacillati</taxon>
        <taxon>Bacillota</taxon>
        <taxon>Tissierellia</taxon>
        <taxon>Tissierellales</taxon>
        <taxon>Thermohalobacteraceae</taxon>
        <taxon>Anaeromonas</taxon>
    </lineage>
</organism>